<keyword evidence="10 17" id="KW-0067">ATP-binding</keyword>
<dbReference type="GO" id="GO:0008764">
    <property type="term" value="F:UDP-N-acetylmuramoylalanine-D-glutamate ligase activity"/>
    <property type="evidence" value="ECO:0007669"/>
    <property type="project" value="UniProtKB-UniRule"/>
</dbReference>
<sequence length="456" mass="49663">MEKITQYQNKRVLILGFAKSGASAAEVLIHLGAKVTVTDTKDLTDDVAALKLKKIGVEFTQNQSAEVVNEFDILVKNPGIPYTNPVVVAAQAKNMLVISEIELAGQVFSGELIAITGSNGKTTTTTMVTKLLASEREAGVALYAGNIGIAASTRAMTLSKDDTLVIESSSFQLMGTNEFHPHIAVLTNIFASHLDYHGTRKNYIAAKMKITANQNQDDFFVVNYDYEELALLAQSSRAQIIPFSRLGKSKLGAYVENDKMYWQDEYIMDVNEMGVPGDHNVENALAAIAVAKLHGRSTKMIAEILKTFSGVRHRTQFVLEADGRKFYNDSKATDIEATQMALAGFSNPVVLIAGGLDRGDTYERLEADLGKHVRAVVASGQTKDIFAQSAKAAGVEKVVFAKDVVEAVPMAWELSEPGDIILLSPAAASWDQYPSFETRGELFIEAVEKLTNKEEI</sequence>
<dbReference type="GO" id="GO:0005524">
    <property type="term" value="F:ATP binding"/>
    <property type="evidence" value="ECO:0007669"/>
    <property type="project" value="UniProtKB-UniRule"/>
</dbReference>
<protein>
    <recommendedName>
        <fullName evidence="6 17">UDP-N-acetylmuramoylalanine--D-glutamate ligase</fullName>
        <ecNumber evidence="5 17">6.3.2.9</ecNumber>
    </recommendedName>
    <alternativeName>
        <fullName evidence="15 17">D-glutamic acid-adding enzyme</fullName>
    </alternativeName>
    <alternativeName>
        <fullName evidence="14 17">UDP-N-acetylmuramoyl-L-alanyl-D-glutamate synthetase</fullName>
    </alternativeName>
</protein>
<dbReference type="EC" id="6.3.2.9" evidence="5 17"/>
<comment type="similarity">
    <text evidence="4 17">Belongs to the MurCDEF family.</text>
</comment>
<evidence type="ECO:0000256" key="4">
    <source>
        <dbReference type="ARBA" id="ARBA00010416"/>
    </source>
</evidence>
<reference evidence="21 22" key="1">
    <citation type="submission" date="2020-04" db="EMBL/GenBank/DDBJ databases">
        <title>MicrobeNet Type strains.</title>
        <authorList>
            <person name="Nicholson A.C."/>
        </authorList>
    </citation>
    <scope>NUCLEOTIDE SEQUENCE [LARGE SCALE GENOMIC DNA]</scope>
    <source>
        <strain evidence="21 22">CCUG 61472</strain>
    </source>
</reference>
<evidence type="ECO:0000256" key="6">
    <source>
        <dbReference type="ARBA" id="ARBA00015655"/>
    </source>
</evidence>
<dbReference type="InterPro" id="IPR004101">
    <property type="entry name" value="Mur_ligase_C"/>
</dbReference>
<evidence type="ECO:0000256" key="18">
    <source>
        <dbReference type="RuleBase" id="RU003664"/>
    </source>
</evidence>
<dbReference type="PANTHER" id="PTHR43692:SF1">
    <property type="entry name" value="UDP-N-ACETYLMURAMOYLALANINE--D-GLUTAMATE LIGASE"/>
    <property type="match status" value="1"/>
</dbReference>
<keyword evidence="7 17" id="KW-0963">Cytoplasm</keyword>
<comment type="pathway">
    <text evidence="3 17 18">Cell wall biogenesis; peptidoglycan biosynthesis.</text>
</comment>
<dbReference type="HAMAP" id="MF_00639">
    <property type="entry name" value="MurD"/>
    <property type="match status" value="1"/>
</dbReference>
<evidence type="ECO:0000256" key="16">
    <source>
        <dbReference type="ARBA" id="ARBA00047632"/>
    </source>
</evidence>
<gene>
    <name evidence="17" type="primary">murD</name>
    <name evidence="21" type="ORF">HF964_05375</name>
</gene>
<name>A0A7X6N440_9LACO</name>
<evidence type="ECO:0000256" key="3">
    <source>
        <dbReference type="ARBA" id="ARBA00004752"/>
    </source>
</evidence>
<keyword evidence="22" id="KW-1185">Reference proteome</keyword>
<comment type="subcellular location">
    <subcellularLocation>
        <location evidence="2 17 18">Cytoplasm</location>
    </subcellularLocation>
</comment>
<evidence type="ECO:0000259" key="20">
    <source>
        <dbReference type="Pfam" id="PF08245"/>
    </source>
</evidence>
<organism evidence="21 22">
    <name type="scientific">Periweissella fabalis</name>
    <dbReference type="NCBI Taxonomy" id="1070421"/>
    <lineage>
        <taxon>Bacteria</taxon>
        <taxon>Bacillati</taxon>
        <taxon>Bacillota</taxon>
        <taxon>Bacilli</taxon>
        <taxon>Lactobacillales</taxon>
        <taxon>Lactobacillaceae</taxon>
        <taxon>Periweissella</taxon>
    </lineage>
</organism>
<dbReference type="GO" id="GO:0008360">
    <property type="term" value="P:regulation of cell shape"/>
    <property type="evidence" value="ECO:0007669"/>
    <property type="project" value="UniProtKB-KW"/>
</dbReference>
<evidence type="ECO:0000259" key="19">
    <source>
        <dbReference type="Pfam" id="PF02875"/>
    </source>
</evidence>
<dbReference type="Pfam" id="PF02875">
    <property type="entry name" value="Mur_ligase_C"/>
    <property type="match status" value="1"/>
</dbReference>
<feature type="binding site" evidence="17">
    <location>
        <begin position="117"/>
        <end position="123"/>
    </location>
    <ligand>
        <name>ATP</name>
        <dbReference type="ChEBI" id="CHEBI:30616"/>
    </ligand>
</feature>
<dbReference type="InterPro" id="IPR013221">
    <property type="entry name" value="Mur_ligase_cen"/>
</dbReference>
<keyword evidence="17 18" id="KW-0131">Cell cycle</keyword>
<dbReference type="GO" id="GO:0009252">
    <property type="term" value="P:peptidoglycan biosynthetic process"/>
    <property type="evidence" value="ECO:0007669"/>
    <property type="project" value="UniProtKB-UniRule"/>
</dbReference>
<dbReference type="SUPFAM" id="SSF51984">
    <property type="entry name" value="MurCD N-terminal domain"/>
    <property type="match status" value="1"/>
</dbReference>
<evidence type="ECO:0000256" key="1">
    <source>
        <dbReference type="ARBA" id="ARBA00002734"/>
    </source>
</evidence>
<dbReference type="SUPFAM" id="SSF53244">
    <property type="entry name" value="MurD-like peptide ligases, peptide-binding domain"/>
    <property type="match status" value="1"/>
</dbReference>
<dbReference type="Pfam" id="PF08245">
    <property type="entry name" value="Mur_ligase_M"/>
    <property type="match status" value="1"/>
</dbReference>
<dbReference type="InterPro" id="IPR036565">
    <property type="entry name" value="Mur-like_cat_sf"/>
</dbReference>
<dbReference type="Pfam" id="PF21799">
    <property type="entry name" value="MurD-like_N"/>
    <property type="match status" value="1"/>
</dbReference>
<dbReference type="UniPathway" id="UPA00219"/>
<dbReference type="PANTHER" id="PTHR43692">
    <property type="entry name" value="UDP-N-ACETYLMURAMOYLALANINE--D-GLUTAMATE LIGASE"/>
    <property type="match status" value="1"/>
</dbReference>
<evidence type="ECO:0000256" key="5">
    <source>
        <dbReference type="ARBA" id="ARBA00012212"/>
    </source>
</evidence>
<dbReference type="InterPro" id="IPR036615">
    <property type="entry name" value="Mur_ligase_C_dom_sf"/>
</dbReference>
<dbReference type="AlphaFoldDB" id="A0A7X6N440"/>
<dbReference type="InterPro" id="IPR005762">
    <property type="entry name" value="MurD"/>
</dbReference>
<evidence type="ECO:0000313" key="22">
    <source>
        <dbReference type="Proteomes" id="UP000549765"/>
    </source>
</evidence>
<keyword evidence="11 17" id="KW-0133">Cell shape</keyword>
<dbReference type="GO" id="GO:0051301">
    <property type="term" value="P:cell division"/>
    <property type="evidence" value="ECO:0007669"/>
    <property type="project" value="UniProtKB-KW"/>
</dbReference>
<evidence type="ECO:0000256" key="7">
    <source>
        <dbReference type="ARBA" id="ARBA00022490"/>
    </source>
</evidence>
<dbReference type="SUPFAM" id="SSF53623">
    <property type="entry name" value="MurD-like peptide ligases, catalytic domain"/>
    <property type="match status" value="1"/>
</dbReference>
<keyword evidence="9 17" id="KW-0547">Nucleotide-binding</keyword>
<evidence type="ECO:0000313" key="21">
    <source>
        <dbReference type="EMBL" id="NKZ24239.1"/>
    </source>
</evidence>
<accession>A0A7X6N440</accession>
<dbReference type="NCBIfam" id="TIGR01087">
    <property type="entry name" value="murD"/>
    <property type="match status" value="1"/>
</dbReference>
<evidence type="ECO:0000256" key="9">
    <source>
        <dbReference type="ARBA" id="ARBA00022741"/>
    </source>
</evidence>
<evidence type="ECO:0000256" key="13">
    <source>
        <dbReference type="ARBA" id="ARBA00023316"/>
    </source>
</evidence>
<evidence type="ECO:0000256" key="14">
    <source>
        <dbReference type="ARBA" id="ARBA00030398"/>
    </source>
</evidence>
<dbReference type="EMBL" id="JAAXPN010000004">
    <property type="protein sequence ID" value="NKZ24239.1"/>
    <property type="molecule type" value="Genomic_DNA"/>
</dbReference>
<feature type="domain" description="Mur ligase C-terminal" evidence="19">
    <location>
        <begin position="313"/>
        <end position="426"/>
    </location>
</feature>
<dbReference type="Proteomes" id="UP000549765">
    <property type="component" value="Unassembled WGS sequence"/>
</dbReference>
<evidence type="ECO:0000256" key="11">
    <source>
        <dbReference type="ARBA" id="ARBA00022960"/>
    </source>
</evidence>
<keyword evidence="12 17" id="KW-0573">Peptidoglycan synthesis</keyword>
<evidence type="ECO:0000256" key="2">
    <source>
        <dbReference type="ARBA" id="ARBA00004496"/>
    </source>
</evidence>
<evidence type="ECO:0000256" key="12">
    <source>
        <dbReference type="ARBA" id="ARBA00022984"/>
    </source>
</evidence>
<keyword evidence="13 17" id="KW-0961">Cell wall biogenesis/degradation</keyword>
<dbReference type="GO" id="GO:0005737">
    <property type="term" value="C:cytoplasm"/>
    <property type="evidence" value="ECO:0007669"/>
    <property type="project" value="UniProtKB-SubCell"/>
</dbReference>
<dbReference type="GO" id="GO:0071555">
    <property type="term" value="P:cell wall organization"/>
    <property type="evidence" value="ECO:0007669"/>
    <property type="project" value="UniProtKB-KW"/>
</dbReference>
<comment type="function">
    <text evidence="1 17 18">Cell wall formation. Catalyzes the addition of glutamate to the nucleotide precursor UDP-N-acetylmuramoyl-L-alanine (UMA).</text>
</comment>
<keyword evidence="8 17" id="KW-0436">Ligase</keyword>
<dbReference type="RefSeq" id="WP_168722036.1">
    <property type="nucleotide sequence ID" value="NZ_JAAXPN010000004.1"/>
</dbReference>
<keyword evidence="17 18" id="KW-0132">Cell division</keyword>
<comment type="caution">
    <text evidence="21">The sequence shown here is derived from an EMBL/GenBank/DDBJ whole genome shotgun (WGS) entry which is preliminary data.</text>
</comment>
<proteinExistence type="inferred from homology"/>
<comment type="catalytic activity">
    <reaction evidence="16 17 18">
        <text>UDP-N-acetyl-alpha-D-muramoyl-L-alanine + D-glutamate + ATP = UDP-N-acetyl-alpha-D-muramoyl-L-alanyl-D-glutamate + ADP + phosphate + H(+)</text>
        <dbReference type="Rhea" id="RHEA:16429"/>
        <dbReference type="ChEBI" id="CHEBI:15378"/>
        <dbReference type="ChEBI" id="CHEBI:29986"/>
        <dbReference type="ChEBI" id="CHEBI:30616"/>
        <dbReference type="ChEBI" id="CHEBI:43474"/>
        <dbReference type="ChEBI" id="CHEBI:83898"/>
        <dbReference type="ChEBI" id="CHEBI:83900"/>
        <dbReference type="ChEBI" id="CHEBI:456216"/>
        <dbReference type="EC" id="6.3.2.9"/>
    </reaction>
</comment>
<evidence type="ECO:0000256" key="8">
    <source>
        <dbReference type="ARBA" id="ARBA00022598"/>
    </source>
</evidence>
<evidence type="ECO:0000256" key="10">
    <source>
        <dbReference type="ARBA" id="ARBA00022840"/>
    </source>
</evidence>
<dbReference type="Gene3D" id="3.40.50.720">
    <property type="entry name" value="NAD(P)-binding Rossmann-like Domain"/>
    <property type="match status" value="1"/>
</dbReference>
<evidence type="ECO:0000256" key="17">
    <source>
        <dbReference type="HAMAP-Rule" id="MF_00639"/>
    </source>
</evidence>
<dbReference type="Gene3D" id="3.90.190.20">
    <property type="entry name" value="Mur ligase, C-terminal domain"/>
    <property type="match status" value="1"/>
</dbReference>
<dbReference type="Gene3D" id="3.40.1190.10">
    <property type="entry name" value="Mur-like, catalytic domain"/>
    <property type="match status" value="1"/>
</dbReference>
<evidence type="ECO:0000256" key="15">
    <source>
        <dbReference type="ARBA" id="ARBA00032324"/>
    </source>
</evidence>
<feature type="domain" description="Mur ligase central" evidence="20">
    <location>
        <begin position="115"/>
        <end position="291"/>
    </location>
</feature>